<evidence type="ECO:0000256" key="2">
    <source>
        <dbReference type="SAM" id="SignalP"/>
    </source>
</evidence>
<accession>A0A1T5G083</accession>
<evidence type="ECO:0000256" key="1">
    <source>
        <dbReference type="SAM" id="MobiDB-lite"/>
    </source>
</evidence>
<organism evidence="3 4">
    <name type="scientific">Rhizorhabdus histidinilytica</name>
    <dbReference type="NCBI Taxonomy" id="439228"/>
    <lineage>
        <taxon>Bacteria</taxon>
        <taxon>Pseudomonadati</taxon>
        <taxon>Pseudomonadota</taxon>
        <taxon>Alphaproteobacteria</taxon>
        <taxon>Sphingomonadales</taxon>
        <taxon>Sphingomonadaceae</taxon>
        <taxon>Rhizorhabdus</taxon>
    </lineage>
</organism>
<keyword evidence="4" id="KW-1185">Reference proteome</keyword>
<evidence type="ECO:0000313" key="3">
    <source>
        <dbReference type="EMBL" id="SKC01752.1"/>
    </source>
</evidence>
<protein>
    <submittedName>
        <fullName evidence="3">Uncharacterized protein</fullName>
    </submittedName>
</protein>
<evidence type="ECO:0000313" key="4">
    <source>
        <dbReference type="Proteomes" id="UP000189818"/>
    </source>
</evidence>
<dbReference type="AlphaFoldDB" id="A0A1T5G083"/>
<dbReference type="Proteomes" id="UP000189818">
    <property type="component" value="Unassembled WGS sequence"/>
</dbReference>
<feature type="region of interest" description="Disordered" evidence="1">
    <location>
        <begin position="22"/>
        <end position="60"/>
    </location>
</feature>
<dbReference type="STRING" id="439228.SAMN06295920_111108"/>
<feature type="chain" id="PRO_5013205192" evidence="2">
    <location>
        <begin position="22"/>
        <end position="182"/>
    </location>
</feature>
<keyword evidence="2" id="KW-0732">Signal</keyword>
<feature type="signal peptide" evidence="2">
    <location>
        <begin position="1"/>
        <end position="21"/>
    </location>
</feature>
<dbReference type="RefSeq" id="WP_079650116.1">
    <property type="nucleotide sequence ID" value="NZ_FUYM01000011.1"/>
</dbReference>
<proteinExistence type="predicted"/>
<dbReference type="EMBL" id="FUYM01000011">
    <property type="protein sequence ID" value="SKC01752.1"/>
    <property type="molecule type" value="Genomic_DNA"/>
</dbReference>
<name>A0A1T5G083_9SPHN</name>
<dbReference type="OrthoDB" id="7211066at2"/>
<gene>
    <name evidence="3" type="ORF">SAMN06295920_111108</name>
</gene>
<sequence>MIKPALRIALLAMFAAPLAAAGRDAPPPDNGQAGNAQAPDEEGRLQSMGKSAGRIASQPARDVGVAKTGIPIPLQKAWDAPYSLKGIRTCRDISRAFHELTDVIGPDFKAGDVKKENKAGKLAEAGGKTIVNSIIPFRGLVREVTGAAPAQRRLERAIAAGYARRGFLRGIHQTRKCRTKLF</sequence>
<reference evidence="4" key="1">
    <citation type="submission" date="2017-02" db="EMBL/GenBank/DDBJ databases">
        <authorList>
            <person name="Varghese N."/>
            <person name="Submissions S."/>
        </authorList>
    </citation>
    <scope>NUCLEOTIDE SEQUENCE [LARGE SCALE GENOMIC DNA]</scope>
    <source>
        <strain evidence="4">UM2</strain>
    </source>
</reference>